<evidence type="ECO:0000256" key="1">
    <source>
        <dbReference type="ARBA" id="ARBA00009428"/>
    </source>
</evidence>
<dbReference type="InterPro" id="IPR005025">
    <property type="entry name" value="FMN_Rdtase-like_dom"/>
</dbReference>
<protein>
    <submittedName>
        <fullName evidence="3">NADPH-dependent FMN reductase</fullName>
    </submittedName>
</protein>
<dbReference type="RefSeq" id="WP_101356271.1">
    <property type="nucleotide sequence ID" value="NZ_PIQO01000024.1"/>
</dbReference>
<dbReference type="AlphaFoldDB" id="A0A2N3LEF8"/>
<organism evidence="3 4">
    <name type="scientific">Heyndrickxia camelliae</name>
    <dbReference type="NCBI Taxonomy" id="1707093"/>
    <lineage>
        <taxon>Bacteria</taxon>
        <taxon>Bacillati</taxon>
        <taxon>Bacillota</taxon>
        <taxon>Bacilli</taxon>
        <taxon>Bacillales</taxon>
        <taxon>Bacillaceae</taxon>
        <taxon>Heyndrickxia</taxon>
    </lineage>
</organism>
<dbReference type="GO" id="GO:0016491">
    <property type="term" value="F:oxidoreductase activity"/>
    <property type="evidence" value="ECO:0007669"/>
    <property type="project" value="InterPro"/>
</dbReference>
<gene>
    <name evidence="3" type="ORF">CWO92_21565</name>
</gene>
<dbReference type="Gene3D" id="3.40.50.360">
    <property type="match status" value="1"/>
</dbReference>
<dbReference type="Pfam" id="PF03358">
    <property type="entry name" value="FMN_red"/>
    <property type="match status" value="1"/>
</dbReference>
<dbReference type="PANTHER" id="PTHR30543:SF21">
    <property type="entry name" value="NAD(P)H-DEPENDENT FMN REDUCTASE LOT6"/>
    <property type="match status" value="1"/>
</dbReference>
<feature type="domain" description="NADPH-dependent FMN reductase-like" evidence="2">
    <location>
        <begin position="3"/>
        <end position="145"/>
    </location>
</feature>
<reference evidence="3 4" key="1">
    <citation type="submission" date="2017-11" db="EMBL/GenBank/DDBJ databases">
        <title>Bacillus camelliae sp. nov., isolated from pu'er tea.</title>
        <authorList>
            <person name="Niu L."/>
        </authorList>
    </citation>
    <scope>NUCLEOTIDE SEQUENCE [LARGE SCALE GENOMIC DNA]</scope>
    <source>
        <strain evidence="3 4">7578-1</strain>
    </source>
</reference>
<keyword evidence="4" id="KW-1185">Reference proteome</keyword>
<sequence length="183" mass="20442">MKKIVALVGSNRKESYNKKLALYMQNRYQDKLDIEILPIDELPMYNQDDELDPPAIVNEIKGKVKESDGVLIVTPEYNHSIPAVLKNAIDWFSRVDRVMVNKPVMIAGGSGGVLGTVRAQMHLRQIMNSPGVSALTLPGNEVFIGAIQSKIDETGKLVDEATIQFIDSVVDNYIHWIEQTKGY</sequence>
<dbReference type="InterPro" id="IPR029039">
    <property type="entry name" value="Flavoprotein-like_sf"/>
</dbReference>
<dbReference type="PANTHER" id="PTHR30543">
    <property type="entry name" value="CHROMATE REDUCTASE"/>
    <property type="match status" value="1"/>
</dbReference>
<comment type="caution">
    <text evidence="3">The sequence shown here is derived from an EMBL/GenBank/DDBJ whole genome shotgun (WGS) entry which is preliminary data.</text>
</comment>
<dbReference type="OrthoDB" id="9812295at2"/>
<dbReference type="EMBL" id="PIQO01000024">
    <property type="protein sequence ID" value="PKR83008.1"/>
    <property type="molecule type" value="Genomic_DNA"/>
</dbReference>
<dbReference type="Proteomes" id="UP000233440">
    <property type="component" value="Unassembled WGS sequence"/>
</dbReference>
<dbReference type="GO" id="GO:0005829">
    <property type="term" value="C:cytosol"/>
    <property type="evidence" value="ECO:0007669"/>
    <property type="project" value="TreeGrafter"/>
</dbReference>
<dbReference type="SUPFAM" id="SSF52218">
    <property type="entry name" value="Flavoproteins"/>
    <property type="match status" value="1"/>
</dbReference>
<dbReference type="InterPro" id="IPR050712">
    <property type="entry name" value="NAD(P)H-dep_reductase"/>
</dbReference>
<accession>A0A2N3LEF8</accession>
<evidence type="ECO:0000313" key="3">
    <source>
        <dbReference type="EMBL" id="PKR83008.1"/>
    </source>
</evidence>
<comment type="similarity">
    <text evidence="1">Belongs to the azoreductase type 2 family.</text>
</comment>
<evidence type="ECO:0000313" key="4">
    <source>
        <dbReference type="Proteomes" id="UP000233440"/>
    </source>
</evidence>
<proteinExistence type="inferred from homology"/>
<evidence type="ECO:0000259" key="2">
    <source>
        <dbReference type="Pfam" id="PF03358"/>
    </source>
</evidence>
<dbReference type="GO" id="GO:0010181">
    <property type="term" value="F:FMN binding"/>
    <property type="evidence" value="ECO:0007669"/>
    <property type="project" value="TreeGrafter"/>
</dbReference>
<name>A0A2N3LEF8_9BACI</name>